<evidence type="ECO:0000256" key="3">
    <source>
        <dbReference type="ARBA" id="ARBA00023125"/>
    </source>
</evidence>
<dbReference type="SUPFAM" id="SSF52172">
    <property type="entry name" value="CheY-like"/>
    <property type="match status" value="1"/>
</dbReference>
<dbReference type="InterPro" id="IPR001789">
    <property type="entry name" value="Sig_transdc_resp-reg_receiver"/>
</dbReference>
<dbReference type="PANTHER" id="PTHR43214:SF24">
    <property type="entry name" value="TRANSCRIPTIONAL REGULATORY PROTEIN NARL-RELATED"/>
    <property type="match status" value="1"/>
</dbReference>
<dbReference type="GO" id="GO:0006355">
    <property type="term" value="P:regulation of DNA-templated transcription"/>
    <property type="evidence" value="ECO:0007669"/>
    <property type="project" value="InterPro"/>
</dbReference>
<dbReference type="CDD" id="cd17535">
    <property type="entry name" value="REC_NarL-like"/>
    <property type="match status" value="1"/>
</dbReference>
<dbReference type="SUPFAM" id="SSF46894">
    <property type="entry name" value="C-terminal effector domain of the bipartite response regulators"/>
    <property type="match status" value="1"/>
</dbReference>
<dbReference type="PRINTS" id="PR00038">
    <property type="entry name" value="HTHLUXR"/>
</dbReference>
<dbReference type="PROSITE" id="PS50043">
    <property type="entry name" value="HTH_LUXR_2"/>
    <property type="match status" value="1"/>
</dbReference>
<keyword evidence="3 8" id="KW-0238">DNA-binding</keyword>
<dbReference type="InterPro" id="IPR039420">
    <property type="entry name" value="WalR-like"/>
</dbReference>
<keyword evidence="9" id="KW-1185">Reference proteome</keyword>
<reference evidence="8 9" key="1">
    <citation type="submission" date="2020-08" db="EMBL/GenBank/DDBJ databases">
        <title>Genomic Encyclopedia of Type Strains, Phase IV (KMG-IV): sequencing the most valuable type-strain genomes for metagenomic binning, comparative biology and taxonomic classification.</title>
        <authorList>
            <person name="Goeker M."/>
        </authorList>
    </citation>
    <scope>NUCLEOTIDE SEQUENCE [LARGE SCALE GENOMIC DNA]</scope>
    <source>
        <strain evidence="8 9">DSM 2461</strain>
    </source>
</reference>
<feature type="modified residue" description="4-aspartylphosphate" evidence="5">
    <location>
        <position position="53"/>
    </location>
</feature>
<dbReference type="Pfam" id="PF00072">
    <property type="entry name" value="Response_reg"/>
    <property type="match status" value="1"/>
</dbReference>
<dbReference type="PANTHER" id="PTHR43214">
    <property type="entry name" value="TWO-COMPONENT RESPONSE REGULATOR"/>
    <property type="match status" value="1"/>
</dbReference>
<evidence type="ECO:0000256" key="5">
    <source>
        <dbReference type="PROSITE-ProRule" id="PRU00169"/>
    </source>
</evidence>
<accession>A0A841R9Z5</accession>
<organism evidence="8 9">
    <name type="scientific">Spirochaeta isovalerica</name>
    <dbReference type="NCBI Taxonomy" id="150"/>
    <lineage>
        <taxon>Bacteria</taxon>
        <taxon>Pseudomonadati</taxon>
        <taxon>Spirochaetota</taxon>
        <taxon>Spirochaetia</taxon>
        <taxon>Spirochaetales</taxon>
        <taxon>Spirochaetaceae</taxon>
        <taxon>Spirochaeta</taxon>
    </lineage>
</organism>
<name>A0A841R9Z5_9SPIO</name>
<dbReference type="Proteomes" id="UP000587760">
    <property type="component" value="Unassembled WGS sequence"/>
</dbReference>
<proteinExistence type="predicted"/>
<keyword evidence="2" id="KW-0805">Transcription regulation</keyword>
<protein>
    <submittedName>
        <fullName evidence="8">DNA-binding NarL/FixJ family response regulator</fullName>
    </submittedName>
</protein>
<dbReference type="Pfam" id="PF00196">
    <property type="entry name" value="GerE"/>
    <property type="match status" value="1"/>
</dbReference>
<dbReference type="InterPro" id="IPR058245">
    <property type="entry name" value="NreC/VraR/RcsB-like_REC"/>
</dbReference>
<comment type="caution">
    <text evidence="8">The sequence shown here is derived from an EMBL/GenBank/DDBJ whole genome shotgun (WGS) entry which is preliminary data.</text>
</comment>
<dbReference type="InterPro" id="IPR011006">
    <property type="entry name" value="CheY-like_superfamily"/>
</dbReference>
<keyword evidence="4" id="KW-0804">Transcription</keyword>
<dbReference type="GO" id="GO:0000160">
    <property type="term" value="P:phosphorelay signal transduction system"/>
    <property type="evidence" value="ECO:0007669"/>
    <property type="project" value="InterPro"/>
</dbReference>
<dbReference type="SMART" id="SM00421">
    <property type="entry name" value="HTH_LUXR"/>
    <property type="match status" value="1"/>
</dbReference>
<dbReference type="InterPro" id="IPR016032">
    <property type="entry name" value="Sig_transdc_resp-reg_C-effctor"/>
</dbReference>
<evidence type="ECO:0000313" key="8">
    <source>
        <dbReference type="EMBL" id="MBB6480576.1"/>
    </source>
</evidence>
<evidence type="ECO:0000256" key="2">
    <source>
        <dbReference type="ARBA" id="ARBA00023015"/>
    </source>
</evidence>
<dbReference type="PROSITE" id="PS50110">
    <property type="entry name" value="RESPONSE_REGULATORY"/>
    <property type="match status" value="1"/>
</dbReference>
<dbReference type="SMART" id="SM00448">
    <property type="entry name" value="REC"/>
    <property type="match status" value="1"/>
</dbReference>
<gene>
    <name evidence="8" type="ORF">HNR50_002239</name>
</gene>
<evidence type="ECO:0000256" key="4">
    <source>
        <dbReference type="ARBA" id="ARBA00023163"/>
    </source>
</evidence>
<feature type="domain" description="HTH luxR-type" evidence="6">
    <location>
        <begin position="144"/>
        <end position="209"/>
    </location>
</feature>
<keyword evidence="1 5" id="KW-0597">Phosphoprotein</keyword>
<evidence type="ECO:0000259" key="6">
    <source>
        <dbReference type="PROSITE" id="PS50043"/>
    </source>
</evidence>
<evidence type="ECO:0000259" key="7">
    <source>
        <dbReference type="PROSITE" id="PS50110"/>
    </source>
</evidence>
<dbReference type="EMBL" id="JACHGJ010000003">
    <property type="protein sequence ID" value="MBB6480576.1"/>
    <property type="molecule type" value="Genomic_DNA"/>
</dbReference>
<evidence type="ECO:0000256" key="1">
    <source>
        <dbReference type="ARBA" id="ARBA00022553"/>
    </source>
</evidence>
<dbReference type="InterPro" id="IPR000792">
    <property type="entry name" value="Tscrpt_reg_LuxR_C"/>
</dbReference>
<dbReference type="CDD" id="cd06170">
    <property type="entry name" value="LuxR_C_like"/>
    <property type="match status" value="1"/>
</dbReference>
<dbReference type="Gene3D" id="3.40.50.2300">
    <property type="match status" value="1"/>
</dbReference>
<dbReference type="AlphaFoldDB" id="A0A841R9Z5"/>
<dbReference type="GO" id="GO:0003677">
    <property type="term" value="F:DNA binding"/>
    <property type="evidence" value="ECO:0007669"/>
    <property type="project" value="UniProtKB-KW"/>
</dbReference>
<feature type="domain" description="Response regulatory" evidence="7">
    <location>
        <begin position="2"/>
        <end position="118"/>
    </location>
</feature>
<sequence length="217" mass="23712">MKILIIDDQQVVCQGLAAILGSEEDMEIAALGANGREALELADETGPDLILMDLNMPVMNGVLATKEIKSRHPSIPVLILTTYATDQWLFDALRAGADGYLLKDISSELLIEAVRRTVKGDSFLDPQVTGRVMKAFACAGFPMEKSIPDDFTDREMDVLELLVRGLSNSQIAERANLAPGTVRNYISRILQKLGAEDRIQAALLAVKRGLVSSERPF</sequence>
<dbReference type="RefSeq" id="WP_184746834.1">
    <property type="nucleotide sequence ID" value="NZ_JACHGJ010000003.1"/>
</dbReference>
<evidence type="ECO:0000313" key="9">
    <source>
        <dbReference type="Proteomes" id="UP000587760"/>
    </source>
</evidence>